<evidence type="ECO:0008006" key="3">
    <source>
        <dbReference type="Google" id="ProtNLM"/>
    </source>
</evidence>
<reference evidence="1 2" key="1">
    <citation type="submission" date="2023-08" db="EMBL/GenBank/DDBJ databases">
        <authorList>
            <person name="Folkvardsen B D."/>
            <person name="Norman A."/>
        </authorList>
    </citation>
    <scope>NUCLEOTIDE SEQUENCE [LARGE SCALE GENOMIC DNA]</scope>
    <source>
        <strain evidence="1 2">Mu0102</strain>
    </source>
</reference>
<gene>
    <name evidence="1" type="ORF">MU0102_000064</name>
</gene>
<name>A0ABN9MV95_9MYCO</name>
<protein>
    <recommendedName>
        <fullName evidence="3">Minor tail protein</fullName>
    </recommendedName>
</protein>
<proteinExistence type="predicted"/>
<accession>A0ABN9MV95</accession>
<organism evidence="1 2">
    <name type="scientific">[Mycobacterium] holstebronense</name>
    <dbReference type="NCBI Taxonomy" id="3064288"/>
    <lineage>
        <taxon>Bacteria</taxon>
        <taxon>Bacillati</taxon>
        <taxon>Actinomycetota</taxon>
        <taxon>Actinomycetes</taxon>
        <taxon>Mycobacteriales</taxon>
        <taxon>Mycobacteriaceae</taxon>
        <taxon>Mycolicibacterium</taxon>
    </lineage>
</organism>
<sequence length="243" mass="24839">MPKPVARLQPGIQVLVGDGSATTVCTTGFYVDFPDPHASGGRSTGFVTGAQCAHGDEDAPVAVMKIEDAGLAPTRTKIGEMAYLTAGEAGPQVADEPWTMPTSPLALFSSVPGGWPLPVDGAVNGKPPIAETIQTADVVQHSRSRAAWTGLDGGVVGGHVVDPAVTAEVRDIPAGIDRVVVAVDDVKAAIDGKIIGAPVTAEVNGSIANLGIITGIDEARHWVVVDLIGPFLTRQSASVIAEN</sequence>
<dbReference type="RefSeq" id="WP_308485097.1">
    <property type="nucleotide sequence ID" value="NZ_OY726398.1"/>
</dbReference>
<dbReference type="EMBL" id="OY726398">
    <property type="protein sequence ID" value="CAJ1495821.1"/>
    <property type="molecule type" value="Genomic_DNA"/>
</dbReference>
<evidence type="ECO:0000313" key="2">
    <source>
        <dbReference type="Proteomes" id="UP001190464"/>
    </source>
</evidence>
<dbReference type="Proteomes" id="UP001190464">
    <property type="component" value="Chromosome"/>
</dbReference>
<evidence type="ECO:0000313" key="1">
    <source>
        <dbReference type="EMBL" id="CAJ1495821.1"/>
    </source>
</evidence>
<keyword evidence="2" id="KW-1185">Reference proteome</keyword>